<protein>
    <submittedName>
        <fullName evidence="1">Uncharacterized protein</fullName>
    </submittedName>
</protein>
<evidence type="ECO:0000313" key="1">
    <source>
        <dbReference type="EMBL" id="GAG03153.1"/>
    </source>
</evidence>
<dbReference type="EMBL" id="BARS01025351">
    <property type="protein sequence ID" value="GAG03153.1"/>
    <property type="molecule type" value="Genomic_DNA"/>
</dbReference>
<comment type="caution">
    <text evidence="1">The sequence shown here is derived from an EMBL/GenBank/DDBJ whole genome shotgun (WGS) entry which is preliminary data.</text>
</comment>
<gene>
    <name evidence="1" type="ORF">S01H1_40078</name>
</gene>
<reference evidence="1" key="1">
    <citation type="journal article" date="2014" name="Front. Microbiol.">
        <title>High frequency of phylogenetically diverse reductive dehalogenase-homologous genes in deep subseafloor sedimentary metagenomes.</title>
        <authorList>
            <person name="Kawai M."/>
            <person name="Futagami T."/>
            <person name="Toyoda A."/>
            <person name="Takaki Y."/>
            <person name="Nishi S."/>
            <person name="Hori S."/>
            <person name="Arai W."/>
            <person name="Tsubouchi T."/>
            <person name="Morono Y."/>
            <person name="Uchiyama I."/>
            <person name="Ito T."/>
            <person name="Fujiyama A."/>
            <person name="Inagaki F."/>
            <person name="Takami H."/>
        </authorList>
    </citation>
    <scope>NUCLEOTIDE SEQUENCE</scope>
    <source>
        <strain evidence="1">Expedition CK06-06</strain>
    </source>
</reference>
<name>X0US84_9ZZZZ</name>
<accession>X0US84</accession>
<dbReference type="AlphaFoldDB" id="X0US84"/>
<sequence length="70" mass="7817">MKKPFQSGKHGITLRWTVDVMAIYMMAAGDYNPISASFKGPQYMARVYHSAAHNPYDTDVVRVMDATCSS</sequence>
<proteinExistence type="predicted"/>
<organism evidence="1">
    <name type="scientific">marine sediment metagenome</name>
    <dbReference type="NCBI Taxonomy" id="412755"/>
    <lineage>
        <taxon>unclassified sequences</taxon>
        <taxon>metagenomes</taxon>
        <taxon>ecological metagenomes</taxon>
    </lineage>
</organism>